<evidence type="ECO:0000313" key="2">
    <source>
        <dbReference type="Proteomes" id="UP001595945"/>
    </source>
</evidence>
<evidence type="ECO:0000313" key="1">
    <source>
        <dbReference type="EMBL" id="MFC4823938.1"/>
    </source>
</evidence>
<gene>
    <name evidence="1" type="ORF">ACFO9K_06660</name>
</gene>
<dbReference type="AlphaFoldDB" id="A0ABD5PZW5"/>
<dbReference type="EMBL" id="JBHSHT010000001">
    <property type="protein sequence ID" value="MFC4823938.1"/>
    <property type="molecule type" value="Genomic_DNA"/>
</dbReference>
<sequence>MLIVLDDALLDDELLAYLTEAAERGVAINVGTVVDSVRERVADADFDASVFRTGLIEWFQEMSGTSRVGRLLMVDRGPVLVSALHDERLPGVPNETAAWSDGVNHGMATFTERVLTYELQENVEEVYSGEHFESASSESSDAE</sequence>
<dbReference type="Proteomes" id="UP001595945">
    <property type="component" value="Unassembled WGS sequence"/>
</dbReference>
<protein>
    <submittedName>
        <fullName evidence="1">Uncharacterized protein</fullName>
    </submittedName>
</protein>
<keyword evidence="2" id="KW-1185">Reference proteome</keyword>
<dbReference type="RefSeq" id="WP_254270155.1">
    <property type="nucleotide sequence ID" value="NZ_CP100401.1"/>
</dbReference>
<reference evidence="1 2" key="1">
    <citation type="journal article" date="2019" name="Int. J. Syst. Evol. Microbiol.">
        <title>The Global Catalogue of Microorganisms (GCM) 10K type strain sequencing project: providing services to taxonomists for standard genome sequencing and annotation.</title>
        <authorList>
            <consortium name="The Broad Institute Genomics Platform"/>
            <consortium name="The Broad Institute Genome Sequencing Center for Infectious Disease"/>
            <person name="Wu L."/>
            <person name="Ma J."/>
        </authorList>
    </citation>
    <scope>NUCLEOTIDE SEQUENCE [LARGE SCALE GENOMIC DNA]</scope>
    <source>
        <strain evidence="1 2">XZYJ18</strain>
    </source>
</reference>
<comment type="caution">
    <text evidence="1">The sequence shown here is derived from an EMBL/GenBank/DDBJ whole genome shotgun (WGS) entry which is preliminary data.</text>
</comment>
<name>A0ABD5PZW5_9EURY</name>
<organism evidence="1 2">
    <name type="scientific">Halorussus aquaticus</name>
    <dbReference type="NCBI Taxonomy" id="2953748"/>
    <lineage>
        <taxon>Archaea</taxon>
        <taxon>Methanobacteriati</taxon>
        <taxon>Methanobacteriota</taxon>
        <taxon>Stenosarchaea group</taxon>
        <taxon>Halobacteria</taxon>
        <taxon>Halobacteriales</taxon>
        <taxon>Haladaptataceae</taxon>
        <taxon>Halorussus</taxon>
    </lineage>
</organism>
<dbReference type="GeneID" id="73047197"/>
<proteinExistence type="predicted"/>
<accession>A0ABD5PZW5</accession>